<dbReference type="EMBL" id="GBXM01020164">
    <property type="protein sequence ID" value="JAH88413.1"/>
    <property type="molecule type" value="Transcribed_RNA"/>
</dbReference>
<evidence type="ECO:0000313" key="1">
    <source>
        <dbReference type="EMBL" id="JAH88413.1"/>
    </source>
</evidence>
<proteinExistence type="predicted"/>
<dbReference type="AlphaFoldDB" id="A0A0E9WG01"/>
<organism evidence="1">
    <name type="scientific">Anguilla anguilla</name>
    <name type="common">European freshwater eel</name>
    <name type="synonym">Muraena anguilla</name>
    <dbReference type="NCBI Taxonomy" id="7936"/>
    <lineage>
        <taxon>Eukaryota</taxon>
        <taxon>Metazoa</taxon>
        <taxon>Chordata</taxon>
        <taxon>Craniata</taxon>
        <taxon>Vertebrata</taxon>
        <taxon>Euteleostomi</taxon>
        <taxon>Actinopterygii</taxon>
        <taxon>Neopterygii</taxon>
        <taxon>Teleostei</taxon>
        <taxon>Anguilliformes</taxon>
        <taxon>Anguillidae</taxon>
        <taxon>Anguilla</taxon>
    </lineage>
</organism>
<reference evidence="1" key="1">
    <citation type="submission" date="2014-11" db="EMBL/GenBank/DDBJ databases">
        <authorList>
            <person name="Amaro Gonzalez C."/>
        </authorList>
    </citation>
    <scope>NUCLEOTIDE SEQUENCE</scope>
</reference>
<sequence length="40" mass="4751">MTEHTCCGTWIQVVLVILLCECNYQMWSCYIILTNKMVYC</sequence>
<protein>
    <submittedName>
        <fullName evidence="1">Uncharacterized protein</fullName>
    </submittedName>
</protein>
<accession>A0A0E9WG01</accession>
<name>A0A0E9WG01_ANGAN</name>
<reference evidence="1" key="2">
    <citation type="journal article" date="2015" name="Fish Shellfish Immunol.">
        <title>Early steps in the European eel (Anguilla anguilla)-Vibrio vulnificus interaction in the gills: Role of the RtxA13 toxin.</title>
        <authorList>
            <person name="Callol A."/>
            <person name="Pajuelo D."/>
            <person name="Ebbesson L."/>
            <person name="Teles M."/>
            <person name="MacKenzie S."/>
            <person name="Amaro C."/>
        </authorList>
    </citation>
    <scope>NUCLEOTIDE SEQUENCE</scope>
</reference>